<dbReference type="PANTHER" id="PTHR13367">
    <property type="entry name" value="UBIQUITIN THIOESTERASE"/>
    <property type="match status" value="1"/>
</dbReference>
<evidence type="ECO:0000313" key="9">
    <source>
        <dbReference type="EMBL" id="KAF3031198.1"/>
    </source>
</evidence>
<dbReference type="EMBL" id="SWKV01000183">
    <property type="protein sequence ID" value="KAF3031198.1"/>
    <property type="molecule type" value="Genomic_DNA"/>
</dbReference>
<evidence type="ECO:0000256" key="1">
    <source>
        <dbReference type="ARBA" id="ARBA00000707"/>
    </source>
</evidence>
<dbReference type="GO" id="GO:0006508">
    <property type="term" value="P:proteolysis"/>
    <property type="evidence" value="ECO:0007669"/>
    <property type="project" value="UniProtKB-KW"/>
</dbReference>
<sequence>MSDTRTRALERFMFRPPSTPDGPSPNEVIASLSDCPENFSMDEYKAFGMLPLGRNILYSNILAQLAAPTVDFSKAETQTLVLQMVGQVGVPHSTGGARRVSHQMLAEASFGHTLLEQLEIASCRVSENWELWRALASFVLLTRRILSLTASPEVQTRSLALLDCARRVSMKWLTRLKRRAAASTDHKQRSDLHSRASEVALLCASTFDVDDDFIDIVLQQQSAISMLLRSSIVVQENHYSVQSESKDIYETMLQSWRALLYRASSTLRQYLLRDNTHLNDAVLANWAAFRPATDANWVILSKTNEHWLHTTSGSLAVHFSLLTGELLINGHPLARLPSEYMKHPMYTPLFRNSTLEVVPTDRPGMKFSVKSTFKGCELHFGMKGVDMCVVAIQNQVVYDLLPSRLFRGQLPFAFVENYIHWYDHDRRMVIFRPRGNPWSTEDEEWRLVQDGPAWRLVNGLNVLTNVDKDTSRILSKILSPLEDQQHIHTIWNTEVDVVVPPRNNAKTPLSQCKIDDKLKTFVIDNIFAATPPVISEENGLSPPEEPELPIQKQYTSMGSGEMKLRLEQLCNNLQSFAKSRCEHGYVHDLRLSCAFLENNQRRIYEELSAWSEKTVKALLQTYLDACKEYLKKLSLALAQAITSSGSFSDGLGLDVQHAPRASPIFWLSRLHRDHFTTLSEAWKKAIIEYGLAVTQVHRAQRLIALSSVPADLIEELDHVGHSNWQPKDFPETLLLEAESGILVRREQEFIASHMRNPVDMKNIVLQLLMGGGKSSTIVPVLAAFLTDKKKLVRVIVGKPQSKQMLQMLVSKLGYLLNRRVYHMPFSRAIRPSAHEADLIREIYEECITNRGVLLVQPEHILSFKLMVVESALTGNACAQSLLGTQQFFDHVSRDIVDESDENFSVKFDLIYTMGSQRPIEFAPERWLLIQAIVGLIPRFAAQVKKTLPDFIEIRCNDDDDDGRFPRVRLLRNDAADMLLTLIAKHVVEFGVIGLPTSSQPPDIQAALLNYIVQVEPMPKDVQVVENSRFWTTATESPLLLVRGLFAGGILRFALGTKRWRVNFGLDPGRIPKTQLAVPFRSKDSPSPRSEFSHPDVVILLSLLSYYYDGLTDEQLFDSFAHLQKSDQSTIQYAEWVSTATSSLPMAFRQLSGVSTKDRHQCLIEVFPCLRYSKKTIDYYLSSLVFPKAMKEFAEKLSASGWDIGAIKKNPLTGFSGTNDTLHLLPLTVQHLDLPSQSHTNALVLQYLLQDENSVELLPQRASGTDAEHILSVVVGMEPEVRVLLDCGASILEQNNRQVAETWLKMRDQAVQAVVYFDDEELSVLDRIGRIESLQTSPFSKQLDSCLVYLDEAHTRGTDLRLPRRYRAAVTLGQSLTKDKLTQGCMRMRKLGFGQSVVFVTPEEIATKIREQTCKASGAQIGVEDVLCWSIGETWEDLKRSMPLWAVQGERFERTKTLLNGTATPLEQLQAFLEEEAQTLQVRYRPIPKGDSGGELLKKWDLTNPAIAKIMERCQDFDAMEFETATLSEEQERELAPEIEEERQIERPPRLPAEVHRVHPDLQRLVCTGDLVVHPEAIKPAFQSLVSTSAAKLFETADLPTDLLVSTDFMRTVKIPKNSSVAPFISDSYQRPVQFVLSVPSATKPGDTRTLIIISPFEANELLSTIVKYAKVTLHLYSPRANATYAPLDKLTLYNVGLGFCADQVPRSTTVQLNLFAGSRYLRSFEEYREVCDFLGLLRSKPMKDQQVFADGFINPPVGIWGLQQSPVPFLRSVLMKIRSESEGVEMTHLGKILNGVRLEACEFETSS</sequence>
<protein>
    <recommendedName>
        <fullName evidence="2">ubiquitinyl hydrolase 1</fullName>
        <ecNumber evidence="2">3.4.19.12</ecNumber>
    </recommendedName>
</protein>
<evidence type="ECO:0000259" key="7">
    <source>
        <dbReference type="Pfam" id="PF12340"/>
    </source>
</evidence>
<dbReference type="Pfam" id="PF12359">
    <property type="entry name" value="DUF3645"/>
    <property type="match status" value="1"/>
</dbReference>
<evidence type="ECO:0000256" key="2">
    <source>
        <dbReference type="ARBA" id="ARBA00012759"/>
    </source>
</evidence>
<name>A0A9P4WFV1_9PLEO</name>
<keyword evidence="4" id="KW-0833">Ubl conjugation pathway</keyword>
<keyword evidence="5" id="KW-0378">Hydrolase</keyword>
<gene>
    <name evidence="9" type="ORF">E8E12_000087</name>
</gene>
<dbReference type="InterPro" id="IPR051346">
    <property type="entry name" value="OTU_Deubiquitinase"/>
</dbReference>
<evidence type="ECO:0000313" key="10">
    <source>
        <dbReference type="Proteomes" id="UP000758155"/>
    </source>
</evidence>
<keyword evidence="10" id="KW-1185">Reference proteome</keyword>
<dbReference type="EC" id="3.4.19.12" evidence="2"/>
<evidence type="ECO:0000256" key="6">
    <source>
        <dbReference type="ARBA" id="ARBA00022807"/>
    </source>
</evidence>
<feature type="domain" description="DUF3645" evidence="8">
    <location>
        <begin position="1067"/>
        <end position="1100"/>
    </location>
</feature>
<evidence type="ECO:0000259" key="8">
    <source>
        <dbReference type="Pfam" id="PF12359"/>
    </source>
</evidence>
<keyword evidence="6" id="KW-0788">Thiol protease</keyword>
<proteinExistence type="predicted"/>
<keyword evidence="3" id="KW-0645">Protease</keyword>
<organism evidence="9 10">
    <name type="scientific">Didymella heteroderae</name>
    <dbReference type="NCBI Taxonomy" id="1769908"/>
    <lineage>
        <taxon>Eukaryota</taxon>
        <taxon>Fungi</taxon>
        <taxon>Dikarya</taxon>
        <taxon>Ascomycota</taxon>
        <taxon>Pezizomycotina</taxon>
        <taxon>Dothideomycetes</taxon>
        <taxon>Pleosporomycetidae</taxon>
        <taxon>Pleosporales</taxon>
        <taxon>Pleosporineae</taxon>
        <taxon>Didymellaceae</taxon>
        <taxon>Didymella</taxon>
    </lineage>
</organism>
<dbReference type="OrthoDB" id="3182339at2759"/>
<comment type="caution">
    <text evidence="9">The sequence shown here is derived from an EMBL/GenBank/DDBJ whole genome shotgun (WGS) entry which is preliminary data.</text>
</comment>
<dbReference type="InterPro" id="IPR022105">
    <property type="entry name" value="DUF3645"/>
</dbReference>
<evidence type="ECO:0000256" key="4">
    <source>
        <dbReference type="ARBA" id="ARBA00022786"/>
    </source>
</evidence>
<comment type="catalytic activity">
    <reaction evidence="1">
        <text>Thiol-dependent hydrolysis of ester, thioester, amide, peptide and isopeptide bonds formed by the C-terminal Gly of ubiquitin (a 76-residue protein attached to proteins as an intracellular targeting signal).</text>
        <dbReference type="EC" id="3.4.19.12"/>
    </reaction>
</comment>
<evidence type="ECO:0000256" key="5">
    <source>
        <dbReference type="ARBA" id="ARBA00022801"/>
    </source>
</evidence>
<reference evidence="9" key="1">
    <citation type="submission" date="2019-04" db="EMBL/GenBank/DDBJ databases">
        <title>Sequencing of skin fungus with MAO and IRED activity.</title>
        <authorList>
            <person name="Marsaioli A.J."/>
            <person name="Bonatto J.M.C."/>
            <person name="Reis Junior O."/>
        </authorList>
    </citation>
    <scope>NUCLEOTIDE SEQUENCE</scope>
    <source>
        <strain evidence="9">28M1</strain>
    </source>
</reference>
<feature type="domain" description="DUF3638" evidence="7">
    <location>
        <begin position="721"/>
        <end position="943"/>
    </location>
</feature>
<accession>A0A9P4WFV1</accession>
<dbReference type="Pfam" id="PF12340">
    <property type="entry name" value="DUF3638"/>
    <property type="match status" value="1"/>
</dbReference>
<dbReference type="Proteomes" id="UP000758155">
    <property type="component" value="Unassembled WGS sequence"/>
</dbReference>
<dbReference type="GO" id="GO:0004843">
    <property type="term" value="F:cysteine-type deubiquitinase activity"/>
    <property type="evidence" value="ECO:0007669"/>
    <property type="project" value="UniProtKB-EC"/>
</dbReference>
<dbReference type="InterPro" id="IPR022099">
    <property type="entry name" value="DUF3638"/>
</dbReference>
<evidence type="ECO:0000256" key="3">
    <source>
        <dbReference type="ARBA" id="ARBA00022670"/>
    </source>
</evidence>
<dbReference type="PANTHER" id="PTHR13367:SF34">
    <property type="match status" value="1"/>
</dbReference>